<evidence type="ECO:0000313" key="1">
    <source>
        <dbReference type="EMBL" id="QCN95428.1"/>
    </source>
</evidence>
<proteinExistence type="predicted"/>
<name>A0A4D8PII3_9PROT</name>
<evidence type="ECO:0000313" key="2">
    <source>
        <dbReference type="Proteomes" id="UP000298595"/>
    </source>
</evidence>
<organism evidence="1 2">
    <name type="scientific">Azospirillum argentinense</name>
    <dbReference type="NCBI Taxonomy" id="2970906"/>
    <lineage>
        <taxon>Bacteria</taxon>
        <taxon>Pseudomonadati</taxon>
        <taxon>Pseudomonadota</taxon>
        <taxon>Alphaproteobacteria</taxon>
        <taxon>Rhodospirillales</taxon>
        <taxon>Azospirillaceae</taxon>
        <taxon>Azospirillum</taxon>
    </lineage>
</organism>
<dbReference type="AlphaFoldDB" id="A0A4D8PII3"/>
<dbReference type="EMBL" id="CP032321">
    <property type="protein sequence ID" value="QCN95428.1"/>
    <property type="molecule type" value="Genomic_DNA"/>
</dbReference>
<sequence length="80" mass="8713">MTEPAVACAVTFVAGNGLEWPFHVKARRPPTATYLTIRLARSTKADCNPLWTATAVPVAHATGACRRMRQYKPKANDSSL</sequence>
<accession>A0A4D8PII3</accession>
<dbReference type="KEGG" id="aare:D3093_09260"/>
<gene>
    <name evidence="1" type="ORF">D3093_09260</name>
</gene>
<reference evidence="1 2" key="1">
    <citation type="submission" date="2018-09" db="EMBL/GenBank/DDBJ databases">
        <title>Whole genome based analysis of evolution and adaptive divergence in Indian and Brazilian strains of Azospirillum brasilense.</title>
        <authorList>
            <person name="Singh C."/>
            <person name="Tripathi A.K."/>
        </authorList>
    </citation>
    <scope>NUCLEOTIDE SEQUENCE [LARGE SCALE GENOMIC DNA]</scope>
    <source>
        <strain evidence="1 2">MTCC4035</strain>
    </source>
</reference>
<protein>
    <submittedName>
        <fullName evidence="1">Uncharacterized protein</fullName>
    </submittedName>
</protein>
<dbReference type="Proteomes" id="UP000298595">
    <property type="component" value="Chromosome"/>
</dbReference>